<evidence type="ECO:0000256" key="3">
    <source>
        <dbReference type="ARBA" id="ARBA00022630"/>
    </source>
</evidence>
<reference evidence="6 7" key="1">
    <citation type="submission" date="2014-11" db="EMBL/GenBank/DDBJ databases">
        <title>Draft Genome Sequences of Paenibacillus polymyxa NRRL B-30509 and Paenibacillus terrae NRRL B-30644, Strains from a Poultry Environment that Produce Tridecaptin A and Paenicidins.</title>
        <authorList>
            <person name="van Belkum M.J."/>
            <person name="Lohans C.T."/>
            <person name="Vederas J.C."/>
        </authorList>
    </citation>
    <scope>NUCLEOTIDE SEQUENCE [LARGE SCALE GENOMIC DNA]</scope>
    <source>
        <strain evidence="6 7">NRRL B-30644</strain>
    </source>
</reference>
<protein>
    <recommendedName>
        <fullName evidence="2">Probable nitronate monooxygenase</fullName>
    </recommendedName>
</protein>
<comment type="caution">
    <text evidence="6">The sequence shown here is derived from an EMBL/GenBank/DDBJ whole genome shotgun (WGS) entry which is preliminary data.</text>
</comment>
<dbReference type="InterPro" id="IPR004136">
    <property type="entry name" value="NMO"/>
</dbReference>
<sequence>MSNNRVCKVLGIDKPIIQGPMAWVSTAPLVAAVSESGGLGVLGVGFAPIDFIKEQIIATRYLTDKPFGINVIMNSELLDHVTKIALEERPAVIYADTLIGLDLELSKIYFAKWHEAGLKVVVKASTIQDAVTAERAGADVVIVKGWEGGGHTSYEATTVLVPQAADALSIPIIASGGIADGRGMAAAIALGAEGIEMGTIFMCAEETPVHQNVKDIMISADDMQTVITGTCTDEPCRQLKNKLSDEMIDIENSFPKADAAIKLKAVAESSLRKAMLEGDVHEKGAVMAGQIVPLVKEIRTAKDIMNDVIRGYHETVSHITKFEI</sequence>
<evidence type="ECO:0000256" key="1">
    <source>
        <dbReference type="ARBA" id="ARBA00003535"/>
    </source>
</evidence>
<dbReference type="PANTHER" id="PTHR32332">
    <property type="entry name" value="2-NITROPROPANE DIOXYGENASE"/>
    <property type="match status" value="1"/>
</dbReference>
<dbReference type="PANTHER" id="PTHR32332:SF20">
    <property type="entry name" value="2-NITROPROPANE DIOXYGENASE-LIKE PROTEIN"/>
    <property type="match status" value="1"/>
</dbReference>
<organism evidence="6 7">
    <name type="scientific">Paenibacillus terrae</name>
    <dbReference type="NCBI Taxonomy" id="159743"/>
    <lineage>
        <taxon>Bacteria</taxon>
        <taxon>Bacillati</taxon>
        <taxon>Bacillota</taxon>
        <taxon>Bacilli</taxon>
        <taxon>Bacillales</taxon>
        <taxon>Paenibacillaceae</taxon>
        <taxon>Paenibacillus</taxon>
    </lineage>
</organism>
<dbReference type="Gene3D" id="3.20.20.70">
    <property type="entry name" value="Aldolase class I"/>
    <property type="match status" value="1"/>
</dbReference>
<dbReference type="EMBL" id="JTHP01000040">
    <property type="protein sequence ID" value="KJD44156.1"/>
    <property type="molecule type" value="Genomic_DNA"/>
</dbReference>
<evidence type="ECO:0000256" key="4">
    <source>
        <dbReference type="ARBA" id="ARBA00022643"/>
    </source>
</evidence>
<evidence type="ECO:0000256" key="5">
    <source>
        <dbReference type="ARBA" id="ARBA00023002"/>
    </source>
</evidence>
<dbReference type="OrthoDB" id="9778912at2"/>
<evidence type="ECO:0000313" key="7">
    <source>
        <dbReference type="Proteomes" id="UP000032534"/>
    </source>
</evidence>
<dbReference type="Pfam" id="PF03060">
    <property type="entry name" value="NMO"/>
    <property type="match status" value="1"/>
</dbReference>
<dbReference type="RefSeq" id="WP_044647480.1">
    <property type="nucleotide sequence ID" value="NZ_JTHP01000040.1"/>
</dbReference>
<dbReference type="PATRIC" id="fig|159743.3.peg.4066"/>
<dbReference type="InterPro" id="IPR013785">
    <property type="entry name" value="Aldolase_TIM"/>
</dbReference>
<keyword evidence="7" id="KW-1185">Reference proteome</keyword>
<dbReference type="CDD" id="cd04730">
    <property type="entry name" value="NPD_like"/>
    <property type="match status" value="1"/>
</dbReference>
<name>A0A0D7WY89_9BACL</name>
<dbReference type="GO" id="GO:0018580">
    <property type="term" value="F:nitronate monooxygenase activity"/>
    <property type="evidence" value="ECO:0007669"/>
    <property type="project" value="InterPro"/>
</dbReference>
<evidence type="ECO:0000313" key="6">
    <source>
        <dbReference type="EMBL" id="KJD44156.1"/>
    </source>
</evidence>
<proteinExistence type="predicted"/>
<dbReference type="SUPFAM" id="SSF51412">
    <property type="entry name" value="Inosine monophosphate dehydrogenase (IMPDH)"/>
    <property type="match status" value="1"/>
</dbReference>
<gene>
    <name evidence="6" type="ORF">QD47_18280</name>
</gene>
<dbReference type="AlphaFoldDB" id="A0A0D7WY89"/>
<keyword evidence="5" id="KW-0560">Oxidoreductase</keyword>
<evidence type="ECO:0000256" key="2">
    <source>
        <dbReference type="ARBA" id="ARBA00013457"/>
    </source>
</evidence>
<dbReference type="Proteomes" id="UP000032534">
    <property type="component" value="Unassembled WGS sequence"/>
</dbReference>
<comment type="function">
    <text evidence="1">Nitronate monooxygenase that uses molecular oxygen to catalyze the oxidative denitrification of alkyl nitronates. Acts on propionate 3-nitronate (P3N), the presumed physiological substrate. Probably functions in the detoxification of P3N, a metabolic poison produced by plants and fungi as a defense mechanism.</text>
</comment>
<accession>A0A0D7WY89</accession>
<keyword evidence="3" id="KW-0285">Flavoprotein</keyword>
<keyword evidence="4" id="KW-0288">FMN</keyword>